<accession>J9DN25</accession>
<organism evidence="1 2">
    <name type="scientific">Edhazardia aedis (strain USNM 41457)</name>
    <name type="common">Microsporidian parasite</name>
    <dbReference type="NCBI Taxonomy" id="1003232"/>
    <lineage>
        <taxon>Eukaryota</taxon>
        <taxon>Fungi</taxon>
        <taxon>Fungi incertae sedis</taxon>
        <taxon>Microsporidia</taxon>
        <taxon>Edhazardia</taxon>
    </lineage>
</organism>
<dbReference type="Proteomes" id="UP000003163">
    <property type="component" value="Unassembled WGS sequence"/>
</dbReference>
<comment type="caution">
    <text evidence="1">The sequence shown here is derived from an EMBL/GenBank/DDBJ whole genome shotgun (WGS) entry which is preliminary data.</text>
</comment>
<gene>
    <name evidence="1" type="ORF">EDEG_01748</name>
</gene>
<evidence type="ECO:0000313" key="2">
    <source>
        <dbReference type="Proteomes" id="UP000003163"/>
    </source>
</evidence>
<dbReference type="VEuPathDB" id="MicrosporidiaDB:EDEG_01748"/>
<dbReference type="HOGENOM" id="CLU_1768019_0_0_1"/>
<protein>
    <submittedName>
        <fullName evidence="1">Uncharacterized protein</fullName>
    </submittedName>
</protein>
<proteinExistence type="predicted"/>
<dbReference type="OMA" id="SETNIEW"/>
<name>J9DN25_EDHAE</name>
<dbReference type="STRING" id="1003232.J9DN25"/>
<reference evidence="1 2" key="1">
    <citation type="submission" date="2011-08" db="EMBL/GenBank/DDBJ databases">
        <authorList>
            <person name="Liu Z.J."/>
            <person name="Shi F.L."/>
            <person name="Lu J.Q."/>
            <person name="Li M."/>
            <person name="Wang Z.L."/>
        </authorList>
    </citation>
    <scope>NUCLEOTIDE SEQUENCE [LARGE SCALE GENOMIC DNA]</scope>
    <source>
        <strain evidence="1 2">USNM 41457</strain>
    </source>
</reference>
<dbReference type="AlphaFoldDB" id="J9DN25"/>
<evidence type="ECO:0000313" key="1">
    <source>
        <dbReference type="EMBL" id="EJW03955.1"/>
    </source>
</evidence>
<keyword evidence="2" id="KW-1185">Reference proteome</keyword>
<reference evidence="2" key="2">
    <citation type="submission" date="2015-07" db="EMBL/GenBank/DDBJ databases">
        <title>Contrasting host-pathogen interactions and genome evolution in two generalist and specialist microsporidian pathogens of mosquitoes.</title>
        <authorList>
            <consortium name="The Broad Institute Genomics Platform"/>
            <consortium name="The Broad Institute Genome Sequencing Center for Infectious Disease"/>
            <person name="Cuomo C.A."/>
            <person name="Sanscrainte N.D."/>
            <person name="Goldberg J.M."/>
            <person name="Heiman D."/>
            <person name="Young S."/>
            <person name="Zeng Q."/>
            <person name="Becnel J.J."/>
            <person name="Birren B.W."/>
        </authorList>
    </citation>
    <scope>NUCLEOTIDE SEQUENCE [LARGE SCALE GENOMIC DNA]</scope>
    <source>
        <strain evidence="2">USNM 41457</strain>
    </source>
</reference>
<sequence length="147" mass="17353">MYDESILDSAFKIFSKLAAAFKILEINYEMYVFGKDYRKCNFDDLFKKTTFKEDETNLNWINDFKDGINIIITDGIFQNTRSYNDNFLLIMINKNNLLEMKKVQVIDNKVSIIKYLDTIRLRYCLIDKLEDLQSAFIKALTAMLPNL</sequence>
<dbReference type="EMBL" id="AFBI03000026">
    <property type="protein sequence ID" value="EJW03955.1"/>
    <property type="molecule type" value="Genomic_DNA"/>
</dbReference>
<dbReference type="OrthoDB" id="5186at2759"/>
<dbReference type="InParanoid" id="J9DN25"/>